<dbReference type="GO" id="GO:0061630">
    <property type="term" value="F:ubiquitin protein ligase activity"/>
    <property type="evidence" value="ECO:0007669"/>
    <property type="project" value="UniProtKB-EC"/>
</dbReference>
<reference evidence="15 16" key="1">
    <citation type="journal article" date="2019" name="Sci. Rep.">
        <title>Orb-weaving spider Araneus ventricosus genome elucidates the spidroin gene catalogue.</title>
        <authorList>
            <person name="Kono N."/>
            <person name="Nakamura H."/>
            <person name="Ohtoshi R."/>
            <person name="Moran D.A.P."/>
            <person name="Shinohara A."/>
            <person name="Yoshida Y."/>
            <person name="Fujiwara M."/>
            <person name="Mori M."/>
            <person name="Tomita M."/>
            <person name="Arakawa K."/>
        </authorList>
    </citation>
    <scope>NUCLEOTIDE SEQUENCE [LARGE SCALE GENOMIC DNA]</scope>
</reference>
<evidence type="ECO:0000256" key="8">
    <source>
        <dbReference type="ARBA" id="ARBA00022786"/>
    </source>
</evidence>
<name>A0A4Y2LN59_ARAVE</name>
<keyword evidence="7 12" id="KW-0863">Zinc-finger</keyword>
<keyword evidence="9" id="KW-0862">Zinc</keyword>
<dbReference type="GO" id="GO:0016567">
    <property type="term" value="P:protein ubiquitination"/>
    <property type="evidence" value="ECO:0007669"/>
    <property type="project" value="TreeGrafter"/>
</dbReference>
<evidence type="ECO:0000256" key="4">
    <source>
        <dbReference type="ARBA" id="ARBA00022679"/>
    </source>
</evidence>
<evidence type="ECO:0000256" key="1">
    <source>
        <dbReference type="ARBA" id="ARBA00000900"/>
    </source>
</evidence>
<dbReference type="PANTHER" id="PTHR45977">
    <property type="entry name" value="TARGET OF ERK KINASE MPK-1"/>
    <property type="match status" value="1"/>
</dbReference>
<evidence type="ECO:0000313" key="15">
    <source>
        <dbReference type="EMBL" id="GBN16245.1"/>
    </source>
</evidence>
<dbReference type="GO" id="GO:0016020">
    <property type="term" value="C:membrane"/>
    <property type="evidence" value="ECO:0007669"/>
    <property type="project" value="UniProtKB-SubCell"/>
</dbReference>
<dbReference type="EMBL" id="BGPR01006121">
    <property type="protein sequence ID" value="GBN16245.1"/>
    <property type="molecule type" value="Genomic_DNA"/>
</dbReference>
<dbReference type="Proteomes" id="UP000499080">
    <property type="component" value="Unassembled WGS sequence"/>
</dbReference>
<evidence type="ECO:0000256" key="12">
    <source>
        <dbReference type="PROSITE-ProRule" id="PRU00175"/>
    </source>
</evidence>
<evidence type="ECO:0000256" key="11">
    <source>
        <dbReference type="ARBA" id="ARBA00023136"/>
    </source>
</evidence>
<evidence type="ECO:0000259" key="14">
    <source>
        <dbReference type="PROSITE" id="PS50089"/>
    </source>
</evidence>
<feature type="region of interest" description="Disordered" evidence="13">
    <location>
        <begin position="1"/>
        <end position="54"/>
    </location>
</feature>
<keyword evidence="4" id="KW-0808">Transferase</keyword>
<comment type="subcellular location">
    <subcellularLocation>
        <location evidence="2">Membrane</location>
        <topology evidence="2">Multi-pass membrane protein</topology>
    </subcellularLocation>
</comment>
<evidence type="ECO:0000256" key="7">
    <source>
        <dbReference type="ARBA" id="ARBA00022771"/>
    </source>
</evidence>
<dbReference type="SUPFAM" id="SSF57850">
    <property type="entry name" value="RING/U-box"/>
    <property type="match status" value="1"/>
</dbReference>
<proteinExistence type="predicted"/>
<dbReference type="OrthoDB" id="290834at2759"/>
<organism evidence="15 16">
    <name type="scientific">Araneus ventricosus</name>
    <name type="common">Orbweaver spider</name>
    <name type="synonym">Epeira ventricosa</name>
    <dbReference type="NCBI Taxonomy" id="182803"/>
    <lineage>
        <taxon>Eukaryota</taxon>
        <taxon>Metazoa</taxon>
        <taxon>Ecdysozoa</taxon>
        <taxon>Arthropoda</taxon>
        <taxon>Chelicerata</taxon>
        <taxon>Arachnida</taxon>
        <taxon>Araneae</taxon>
        <taxon>Araneomorphae</taxon>
        <taxon>Entelegynae</taxon>
        <taxon>Araneoidea</taxon>
        <taxon>Araneidae</taxon>
        <taxon>Araneus</taxon>
    </lineage>
</organism>
<dbReference type="PROSITE" id="PS50089">
    <property type="entry name" value="ZF_RING_2"/>
    <property type="match status" value="1"/>
</dbReference>
<dbReference type="Pfam" id="PF13639">
    <property type="entry name" value="zf-RING_2"/>
    <property type="match status" value="1"/>
</dbReference>
<keyword evidence="5" id="KW-0812">Transmembrane</keyword>
<comment type="catalytic activity">
    <reaction evidence="1">
        <text>S-ubiquitinyl-[E2 ubiquitin-conjugating enzyme]-L-cysteine + [acceptor protein]-L-lysine = [E2 ubiquitin-conjugating enzyme]-L-cysteine + N(6)-ubiquitinyl-[acceptor protein]-L-lysine.</text>
        <dbReference type="EC" id="2.3.2.27"/>
    </reaction>
</comment>
<dbReference type="GO" id="GO:0006511">
    <property type="term" value="P:ubiquitin-dependent protein catabolic process"/>
    <property type="evidence" value="ECO:0007669"/>
    <property type="project" value="TreeGrafter"/>
</dbReference>
<evidence type="ECO:0000313" key="16">
    <source>
        <dbReference type="Proteomes" id="UP000499080"/>
    </source>
</evidence>
<keyword evidence="10" id="KW-1133">Transmembrane helix</keyword>
<protein>
    <recommendedName>
        <fullName evidence="3">RING-type E3 ubiquitin transferase</fullName>
        <ecNumber evidence="3">2.3.2.27</ecNumber>
    </recommendedName>
</protein>
<dbReference type="InterPro" id="IPR013083">
    <property type="entry name" value="Znf_RING/FYVE/PHD"/>
</dbReference>
<dbReference type="AlphaFoldDB" id="A0A4Y2LN59"/>
<keyword evidence="11" id="KW-0472">Membrane</keyword>
<dbReference type="SMART" id="SM00184">
    <property type="entry name" value="RING"/>
    <property type="match status" value="1"/>
</dbReference>
<evidence type="ECO:0000256" key="6">
    <source>
        <dbReference type="ARBA" id="ARBA00022723"/>
    </source>
</evidence>
<keyword evidence="16" id="KW-1185">Reference proteome</keyword>
<evidence type="ECO:0000256" key="10">
    <source>
        <dbReference type="ARBA" id="ARBA00022989"/>
    </source>
</evidence>
<evidence type="ECO:0000256" key="9">
    <source>
        <dbReference type="ARBA" id="ARBA00022833"/>
    </source>
</evidence>
<dbReference type="EC" id="2.3.2.27" evidence="3"/>
<dbReference type="PANTHER" id="PTHR45977:SF4">
    <property type="entry name" value="RING-TYPE DOMAIN-CONTAINING PROTEIN"/>
    <property type="match status" value="1"/>
</dbReference>
<keyword evidence="6" id="KW-0479">Metal-binding</keyword>
<keyword evidence="8" id="KW-0833">Ubl conjugation pathway</keyword>
<feature type="compositionally biased region" description="Polar residues" evidence="13">
    <location>
        <begin position="33"/>
        <end position="47"/>
    </location>
</feature>
<comment type="caution">
    <text evidence="15">The sequence shown here is derived from an EMBL/GenBank/DDBJ whole genome shotgun (WGS) entry which is preliminary data.</text>
</comment>
<evidence type="ECO:0000256" key="5">
    <source>
        <dbReference type="ARBA" id="ARBA00022692"/>
    </source>
</evidence>
<feature type="domain" description="RING-type" evidence="14">
    <location>
        <begin position="61"/>
        <end position="102"/>
    </location>
</feature>
<gene>
    <name evidence="15" type="ORF">AVEN_90967_1</name>
</gene>
<dbReference type="Gene3D" id="3.30.40.10">
    <property type="entry name" value="Zinc/RING finger domain, C3HC4 (zinc finger)"/>
    <property type="match status" value="1"/>
</dbReference>
<dbReference type="GO" id="GO:0008270">
    <property type="term" value="F:zinc ion binding"/>
    <property type="evidence" value="ECO:0007669"/>
    <property type="project" value="UniProtKB-KW"/>
</dbReference>
<evidence type="ECO:0000256" key="2">
    <source>
        <dbReference type="ARBA" id="ARBA00004141"/>
    </source>
</evidence>
<sequence>MENTRKRKHSPDATDEERDKRTSSLAGTGADPDTQSTSAQEPSTSAEGQPPAMDSPAAFECPICLGAAIRTGYVKHLQCSHEFHQSCVDKWVHNNKSCPLCRAPVRKKRPRKFQRYRRRYLYR</sequence>
<evidence type="ECO:0000256" key="13">
    <source>
        <dbReference type="SAM" id="MobiDB-lite"/>
    </source>
</evidence>
<accession>A0A4Y2LN59</accession>
<dbReference type="InterPro" id="IPR001841">
    <property type="entry name" value="Znf_RING"/>
</dbReference>
<evidence type="ECO:0000256" key="3">
    <source>
        <dbReference type="ARBA" id="ARBA00012483"/>
    </source>
</evidence>